<dbReference type="AlphaFoldDB" id="A0A0F9Q8F1"/>
<evidence type="ECO:0000313" key="1">
    <source>
        <dbReference type="EMBL" id="KKN33307.1"/>
    </source>
</evidence>
<proteinExistence type="predicted"/>
<accession>A0A0F9Q8F1</accession>
<protein>
    <submittedName>
        <fullName evidence="1">Uncharacterized protein</fullName>
    </submittedName>
</protein>
<gene>
    <name evidence="1" type="ORF">LCGC14_0804980</name>
</gene>
<dbReference type="SUPFAM" id="SSF49899">
    <property type="entry name" value="Concanavalin A-like lectins/glucanases"/>
    <property type="match status" value="1"/>
</dbReference>
<sequence>MTDPDYTAQDVPTWAANLDSMNSLKAIGNIKNPLLHLPLLNSLAFARGLGSLTFARADSSPGGTLATYVDRYGVLQTAAIDEPRFEVNGLLIEGPSTNILLRSEDFSNAAWTKFAHTYTHNSTDIPSPRGGVDFTSSKVVMDGAGRLVLRQGSLTIAANDYSSSIWVYVPTGQPDIHVKTDLSDSVDVFQEVTEKDQWVHAKLVHGTAAGTETVLDVEIQTTAGGTLVAGVIVYIFGSHLEELPFVSSYIPTTTVPVTRTTDDLQLDHVGNSANSIFANETTLMDVCLLGVGITQALWSARGMQYHRAFHPSTGAIKVQWSNAGTQVSTGKTPIAGEITRISMVRELGGTVTGWADGIEGDNGSGDGIMVGTQTSIQIGASATAAIPTYGHLTNFRIYDRALSDREMAVA</sequence>
<name>A0A0F9Q8F1_9ZZZZ</name>
<organism evidence="1">
    <name type="scientific">marine sediment metagenome</name>
    <dbReference type="NCBI Taxonomy" id="412755"/>
    <lineage>
        <taxon>unclassified sequences</taxon>
        <taxon>metagenomes</taxon>
        <taxon>ecological metagenomes</taxon>
    </lineage>
</organism>
<comment type="caution">
    <text evidence="1">The sequence shown here is derived from an EMBL/GenBank/DDBJ whole genome shotgun (WGS) entry which is preliminary data.</text>
</comment>
<dbReference type="Gene3D" id="2.60.120.200">
    <property type="match status" value="1"/>
</dbReference>
<dbReference type="InterPro" id="IPR013320">
    <property type="entry name" value="ConA-like_dom_sf"/>
</dbReference>
<dbReference type="EMBL" id="LAZR01002189">
    <property type="protein sequence ID" value="KKN33307.1"/>
    <property type="molecule type" value="Genomic_DNA"/>
</dbReference>
<reference evidence="1" key="1">
    <citation type="journal article" date="2015" name="Nature">
        <title>Complex archaea that bridge the gap between prokaryotes and eukaryotes.</title>
        <authorList>
            <person name="Spang A."/>
            <person name="Saw J.H."/>
            <person name="Jorgensen S.L."/>
            <person name="Zaremba-Niedzwiedzka K."/>
            <person name="Martijn J."/>
            <person name="Lind A.E."/>
            <person name="van Eijk R."/>
            <person name="Schleper C."/>
            <person name="Guy L."/>
            <person name="Ettema T.J."/>
        </authorList>
    </citation>
    <scope>NUCLEOTIDE SEQUENCE</scope>
</reference>